<feature type="domain" description="Disease resistance protein winged helix" evidence="3">
    <location>
        <begin position="93"/>
        <end position="164"/>
    </location>
</feature>
<evidence type="ECO:0000256" key="1">
    <source>
        <dbReference type="ARBA" id="ARBA00022737"/>
    </source>
</evidence>
<dbReference type="GO" id="GO:0042742">
    <property type="term" value="P:defense response to bacterium"/>
    <property type="evidence" value="ECO:0007669"/>
    <property type="project" value="UniProtKB-ARBA"/>
</dbReference>
<sequence length="548" mass="60815">MEPLSKEESKTLFHEAKRPAENELLKMCGGMPLAILIAAGRKSAGLAEPEIRERRILSTSDQCSTSDGMRMLLRMSYDELPAPLKSCLVYLGVFPEYYTIKKDRLIRLWIAEGFFLGRHEENLWRTGESYFNELICRRLIQPVFGYEDGQAVGCVVHGVILDFIKTLSTEGNFATTSADMRSGLTPWYLIPRFSFDCCSKEDEAGKLLSVTLHLSSMRTLQVCGRAGWTTLLTYPKVRKGKPALRTFKFLRVLDVEDNGILRSHHLKGIGGLILLSARAIVDFLKVVGHSNLRSLSLHCLDGDLVGQLNLCPPYQLQRFELTISGAILGSTAFCMATCVTHLNIEISQLGEQGLSIIASAPHLILLQLVSSGPAAPMTDTHSSSRRQRRRVIICSGAFPCLKVFWFTCKAGGNELQFDRGAMPRLRGLRLHFNALETLSLYGDFEFGIENLSSLTRIHAAIGCEDATAPEVELAETAITEQVCRISSANTPTIEFSRENPRMFEGGKKSIGPLTETVTTITKKKSLSRWLIAQYKMMQRALCSCSCAG</sequence>
<dbReference type="AlphaFoldDB" id="M8C0Z8"/>
<dbReference type="GO" id="GO:0009626">
    <property type="term" value="P:plant-type hypersensitive response"/>
    <property type="evidence" value="ECO:0007669"/>
    <property type="project" value="UniProtKB-ARBA"/>
</dbReference>
<protein>
    <submittedName>
        <fullName evidence="5">Putative late blight resistance protein-R1C-3-like protein</fullName>
    </submittedName>
</protein>
<dbReference type="GO" id="GO:0002758">
    <property type="term" value="P:innate immune response-activating signaling pathway"/>
    <property type="evidence" value="ECO:0007669"/>
    <property type="project" value="UniProtKB-ARBA"/>
</dbReference>
<dbReference type="Gene3D" id="1.10.10.10">
    <property type="entry name" value="Winged helix-like DNA-binding domain superfamily/Winged helix DNA-binding domain"/>
    <property type="match status" value="1"/>
</dbReference>
<dbReference type="FunFam" id="1.10.10.10:FF:000322">
    <property type="entry name" value="Probable disease resistance protein At1g63360"/>
    <property type="match status" value="1"/>
</dbReference>
<evidence type="ECO:0000259" key="4">
    <source>
        <dbReference type="Pfam" id="PF23598"/>
    </source>
</evidence>
<feature type="domain" description="Disease resistance R13L4/SHOC-2-like LRR" evidence="4">
    <location>
        <begin position="280"/>
        <end position="483"/>
    </location>
</feature>
<dbReference type="PANTHER" id="PTHR23155:SF1122">
    <property type="entry name" value="NB-ARC DOMAIN CONTAINING PROTEIN, EXPRESSED"/>
    <property type="match status" value="1"/>
</dbReference>
<accession>M8C0Z8</accession>
<dbReference type="SUPFAM" id="SSF52058">
    <property type="entry name" value="L domain-like"/>
    <property type="match status" value="1"/>
</dbReference>
<evidence type="ECO:0000313" key="5">
    <source>
        <dbReference type="EnsemblPlants" id="EMT30945"/>
    </source>
</evidence>
<dbReference type="InterPro" id="IPR036388">
    <property type="entry name" value="WH-like_DNA-bd_sf"/>
</dbReference>
<proteinExistence type="predicted"/>
<name>M8C0Z8_AEGTA</name>
<dbReference type="InterPro" id="IPR055414">
    <property type="entry name" value="LRR_R13L4/SHOC2-like"/>
</dbReference>
<keyword evidence="2" id="KW-0611">Plant defense</keyword>
<dbReference type="InterPro" id="IPR044974">
    <property type="entry name" value="Disease_R_plants"/>
</dbReference>
<organism evidence="5">
    <name type="scientific">Aegilops tauschii</name>
    <name type="common">Tausch's goatgrass</name>
    <name type="synonym">Aegilops squarrosa</name>
    <dbReference type="NCBI Taxonomy" id="37682"/>
    <lineage>
        <taxon>Eukaryota</taxon>
        <taxon>Viridiplantae</taxon>
        <taxon>Streptophyta</taxon>
        <taxon>Embryophyta</taxon>
        <taxon>Tracheophyta</taxon>
        <taxon>Spermatophyta</taxon>
        <taxon>Magnoliopsida</taxon>
        <taxon>Liliopsida</taxon>
        <taxon>Poales</taxon>
        <taxon>Poaceae</taxon>
        <taxon>BOP clade</taxon>
        <taxon>Pooideae</taxon>
        <taxon>Triticodae</taxon>
        <taxon>Triticeae</taxon>
        <taxon>Triticinae</taxon>
        <taxon>Aegilops</taxon>
    </lineage>
</organism>
<dbReference type="PANTHER" id="PTHR23155">
    <property type="entry name" value="DISEASE RESISTANCE PROTEIN RP"/>
    <property type="match status" value="1"/>
</dbReference>
<reference evidence="5" key="1">
    <citation type="submission" date="2015-06" db="UniProtKB">
        <authorList>
            <consortium name="EnsemblPlants"/>
        </authorList>
    </citation>
    <scope>IDENTIFICATION</scope>
</reference>
<dbReference type="Pfam" id="PF23559">
    <property type="entry name" value="WHD_DRP"/>
    <property type="match status" value="1"/>
</dbReference>
<dbReference type="SUPFAM" id="SSF52540">
    <property type="entry name" value="P-loop containing nucleoside triphosphate hydrolases"/>
    <property type="match status" value="1"/>
</dbReference>
<evidence type="ECO:0000259" key="3">
    <source>
        <dbReference type="Pfam" id="PF23559"/>
    </source>
</evidence>
<keyword evidence="1" id="KW-0677">Repeat</keyword>
<dbReference type="InterPro" id="IPR058922">
    <property type="entry name" value="WHD_DRP"/>
</dbReference>
<dbReference type="ExpressionAtlas" id="M8C0Z8">
    <property type="expression patterns" value="baseline"/>
</dbReference>
<dbReference type="InterPro" id="IPR027417">
    <property type="entry name" value="P-loop_NTPase"/>
</dbReference>
<dbReference type="EnsemblPlants" id="EMT30945">
    <property type="protein sequence ID" value="EMT30945"/>
    <property type="gene ID" value="F775_12745"/>
</dbReference>
<dbReference type="Pfam" id="PF23598">
    <property type="entry name" value="LRR_14"/>
    <property type="match status" value="1"/>
</dbReference>
<evidence type="ECO:0000256" key="2">
    <source>
        <dbReference type="ARBA" id="ARBA00022821"/>
    </source>
</evidence>